<dbReference type="InterPro" id="IPR029480">
    <property type="entry name" value="Transpos_assoc"/>
</dbReference>
<evidence type="ECO:0000313" key="3">
    <source>
        <dbReference type="EMBL" id="KAK3017590.1"/>
    </source>
</evidence>
<dbReference type="InterPro" id="IPR004242">
    <property type="entry name" value="Transposase_21"/>
</dbReference>
<feature type="region of interest" description="Disordered" evidence="1">
    <location>
        <begin position="172"/>
        <end position="199"/>
    </location>
</feature>
<reference evidence="3" key="1">
    <citation type="submission" date="2022-12" db="EMBL/GenBank/DDBJ databases">
        <title>Draft genome assemblies for two species of Escallonia (Escalloniales).</title>
        <authorList>
            <person name="Chanderbali A."/>
            <person name="Dervinis C."/>
            <person name="Anghel I."/>
            <person name="Soltis D."/>
            <person name="Soltis P."/>
            <person name="Zapata F."/>
        </authorList>
    </citation>
    <scope>NUCLEOTIDE SEQUENCE</scope>
    <source>
        <strain evidence="3">UCBG64.0493</strain>
        <tissue evidence="3">Leaf</tissue>
    </source>
</reference>
<evidence type="ECO:0000256" key="1">
    <source>
        <dbReference type="SAM" id="MobiDB-lite"/>
    </source>
</evidence>
<name>A0AA88W075_9ASTE</name>
<evidence type="ECO:0000313" key="4">
    <source>
        <dbReference type="Proteomes" id="UP001188597"/>
    </source>
</evidence>
<proteinExistence type="predicted"/>
<dbReference type="Pfam" id="PF02992">
    <property type="entry name" value="Transposase_21"/>
    <property type="match status" value="1"/>
</dbReference>
<dbReference type="Proteomes" id="UP001188597">
    <property type="component" value="Unassembled WGS sequence"/>
</dbReference>
<dbReference type="AlphaFoldDB" id="A0AA88W075"/>
<keyword evidence="4" id="KW-1185">Reference proteome</keyword>
<accession>A0AA88W075</accession>
<organism evidence="3 4">
    <name type="scientific">Escallonia herrerae</name>
    <dbReference type="NCBI Taxonomy" id="1293975"/>
    <lineage>
        <taxon>Eukaryota</taxon>
        <taxon>Viridiplantae</taxon>
        <taxon>Streptophyta</taxon>
        <taxon>Embryophyta</taxon>
        <taxon>Tracheophyta</taxon>
        <taxon>Spermatophyta</taxon>
        <taxon>Magnoliopsida</taxon>
        <taxon>eudicotyledons</taxon>
        <taxon>Gunneridae</taxon>
        <taxon>Pentapetalae</taxon>
        <taxon>asterids</taxon>
        <taxon>campanulids</taxon>
        <taxon>Escalloniales</taxon>
        <taxon>Escalloniaceae</taxon>
        <taxon>Escallonia</taxon>
    </lineage>
</organism>
<comment type="caution">
    <text evidence="3">The sequence shown here is derived from an EMBL/GenBank/DDBJ whole genome shotgun (WGS) entry which is preliminary data.</text>
</comment>
<evidence type="ECO:0000259" key="2">
    <source>
        <dbReference type="Pfam" id="PF13963"/>
    </source>
</evidence>
<feature type="compositionally biased region" description="Polar residues" evidence="1">
    <location>
        <begin position="189"/>
        <end position="199"/>
    </location>
</feature>
<protein>
    <recommendedName>
        <fullName evidence="2">Transposase-associated domain-containing protein</fullName>
    </recommendedName>
</protein>
<dbReference type="EMBL" id="JAVXUP010000991">
    <property type="protein sequence ID" value="KAK3017590.1"/>
    <property type="molecule type" value="Genomic_DNA"/>
</dbReference>
<feature type="domain" description="Transposase-associated" evidence="2">
    <location>
        <begin position="3"/>
        <end position="30"/>
    </location>
</feature>
<dbReference type="Pfam" id="PF13963">
    <property type="entry name" value="Transpos_assoc"/>
    <property type="match status" value="1"/>
</dbReference>
<sequence length="199" mass="22724">MRFLKKVDVAEHIVVDGFLNTYTHWIFHGESSLTSSSIPEPAMGDRTQEMICDAFGVTMFNQLDEIGSGEGNEDGDGLDDATKKFFYLVKEAEKKLYLGCEKYTKSHHLRHGKKECCSTHRRWLDQGHKFRTDKVSFDGRVELDPKPIPLSGAEVYEQVKDIKNEFGKCKAQESKKRKIDNDEDDNEAHNWSSSLSITT</sequence>
<gene>
    <name evidence="3" type="ORF">RJ639_003804</name>
</gene>